<name>A0A3N0YJV7_ANAGA</name>
<organism evidence="3 4">
    <name type="scientific">Anabarilius grahami</name>
    <name type="common">Kanglang fish</name>
    <name type="synonym">Barilius grahami</name>
    <dbReference type="NCBI Taxonomy" id="495550"/>
    <lineage>
        <taxon>Eukaryota</taxon>
        <taxon>Metazoa</taxon>
        <taxon>Chordata</taxon>
        <taxon>Craniata</taxon>
        <taxon>Vertebrata</taxon>
        <taxon>Euteleostomi</taxon>
        <taxon>Actinopterygii</taxon>
        <taxon>Neopterygii</taxon>
        <taxon>Teleostei</taxon>
        <taxon>Ostariophysi</taxon>
        <taxon>Cypriniformes</taxon>
        <taxon>Xenocyprididae</taxon>
        <taxon>Xenocypridinae</taxon>
        <taxon>Xenocypridinae incertae sedis</taxon>
        <taxon>Anabarilius</taxon>
    </lineage>
</organism>
<dbReference type="InterPro" id="IPR007110">
    <property type="entry name" value="Ig-like_dom"/>
</dbReference>
<dbReference type="InterPro" id="IPR013106">
    <property type="entry name" value="Ig_V-set"/>
</dbReference>
<comment type="caution">
    <text evidence="3">The sequence shown here is derived from an EMBL/GenBank/DDBJ whole genome shotgun (WGS) entry which is preliminary data.</text>
</comment>
<dbReference type="SMART" id="SM00409">
    <property type="entry name" value="IG"/>
    <property type="match status" value="12"/>
</dbReference>
<sequence length="2258" mass="250070">MKILETDSVCFPGVFGDDMSVVEGDSVTLHTDLTNIQRYERILWTFGTDSTRIAQINNVVNKISLYNDVLNGKFRDRLQLDHQTGSLTITNITSEHSGLYELQIFGGKEVPSKKFSVIVSAPPPLPIPVISRDSSQCSSSSSSSCSLVCSAVNVSHVTLSWYKGNSLLSSISVSDLSISLSLPLEVEYQDKNTYSCVLNNPISNQTQHLDITHLCRSCAEDASGFDAIESLSFSHVILICGGIVVTVIVLAVVGMFSIYRKYRKTDQACQTPNQEYTELSNGEVVDKTDVMKTVSVMVGKSVSLNTGVTEIQSFDVLQWRFGKTGTDQTNPFLVINRANELNSFGCIDHDKRFKDRVQMDQQTGYLTINDVRPTDFGIYKLIISKNGQNMISKTFIVQRVFGDDTVKTLSVMEGDSVTLQTDVTELQKADLSLWTFGPERTRIAQINRQISRISYYDDLNQRFRNRLRMDSQTGSLTITNIRTEHTGAYAFLQIIGGKDVPPKKYNVIVSAVNVSHVTLSWYKGNSLLSSISVSDLSIGLSLPLEVEYQDKNTYSCVLNNPISHQTQHLDITQLCHTCAAPPGLSAGEIALVCVCALIVAAGLCGFYYYHQRKMSNQADQGGSIVEKDEIKSLLVMVGQSLTLHTDVTKIQENEWIRWKFADSKECNSTEFVVIAKWDKTNNEEYLYNEERFKDRLKLDHNTGSLTITKVIPKHYGHYKLHITSDGQKISKTFNVVAHSLQQAQVFFTDGWVQDLEIVKVGQKTVVRSKVKLWIRRIGCNEDSVGDGVFGDDTVKTLSVMEGDSVTLQTDVTELQKADLSLWTFGPARTRIAQINRQISKISYYDDLAQRFRNRLRMDSQTGSLTITNIRTEHTGAYAFLQIIGGKDVPPKKYNVIVSAHLPVPVISSNSSQCSSSSSSSCSLVCSAVNVGHVTLSWYKGNSLLSSISVSDLSISLSLPLEVEYQDKNTYSCVLNNPISNQTQHLDIAHLCHTCAGSIDEKDEIKSLLVMVGQSLTLRTVVSEIQENERIRWKFACSKGCNSTEFVVIAKWDKTNDKEYLYNEERFKDCLKLDHNTGSLTITKVTPEHYGHYKLQITSDGKKISKTFNVVAHVSVSGAEDAVKSVSVTEGDSVTLHAGLIETQRVDLILWTFGPDSTRIAQINRSVNKVSLYNDVLDGRFRDRLKLDDQTGSLSITNIRAEHAGLYELQIFGGKEVPPKKFSIIVSAHLPVPVISTNCPLSSSSSSSSCSLVCSAVNVSHVTLSWYKGNSLLSSISASDLSISLSLPLEVEYQDKNTYSCVLNNPISNQTQHLDITQLCHTCAVDWSTFKTESGLPFSHIVLICVFVGVTVLVVAAIGMFTFHRKCRNTNQMADEVILEKVELKTVSVMVGESVTLNTGVTEIQGFDVLHWRFGKSGADDTNPFVVIARLNELNNSGCYNHDESFRDRIHLDRVNLDQNTGYLTIRDIKPTDFGVYKLNITRNGQNMISKTFIVQGVFGVTGEVKSVSVMEGESVTLYCDVTEIQKADLILWTFGPDSTRIAQINRLANKFSLYDDVLDGRFRDRLHLDKTGSLTITNTRTEHSGVYELQTFGGNEAPPKKFSIIVSAPLPVPDIIRDCSLSEKSSKQNCSLVCSAVNVGHVTLSWYKGNSLLSSISVSDLSISLSLPLEVEYQDKNSYSCVLNNPISNQTQHLDITHLCHTCSAPGLSAGEIALVCVCALAVAAVLCGIYYYHQRKTSKQADQGGVFIEKDEIKSLSVIEGESVTLYTDVTEIRENERILWKFADSEEHNCAEFVVIAKWHKTNNEEYLCNEEIFKDCLKLDHKTGSLTISNITSKHYGHYKLHITSDGQNISKTFSVVAYVSVSGAEDAVKSVSVTEGDSVTLHGLIEAQRVDLILWTFGPDSTRIAQINKMIDMVSLYNNALDGRFRDRLKLDDQTGSLTITNIRAEHAGLYELQIFGGKEVPPKKFSIIVSARLPLPVISRDCSSSSSCSLVCSAVNVSHVTLSWYKGNSSLSSISASDLSISLSLPLEVEYQDKNTYSCVLNNPISNQTQHLDITQLCLSCSVDDSTITTENGLSSSHLALICVFVGVTVLAVAAVGMITSHRKYRNTNQMADGVVPEKLKTVSVTVGESITLNTGVTEIQSCDVLQWRFGKTGTDQTNPFVVISRLNDLNNTDCHDHDESFRVNLDQNTGYLTIRDIKPTDFGVYKLNITRNGQNMISKTFLVQDSSESREDASEETNSLLKNGQICENTCL</sequence>
<feature type="domain" description="Ig-like" evidence="2">
    <location>
        <begin position="1232"/>
        <end position="1316"/>
    </location>
</feature>
<proteinExistence type="predicted"/>
<feature type="transmembrane region" description="Helical" evidence="1">
    <location>
        <begin position="236"/>
        <end position="259"/>
    </location>
</feature>
<evidence type="ECO:0000313" key="3">
    <source>
        <dbReference type="EMBL" id="ROL46180.1"/>
    </source>
</evidence>
<gene>
    <name evidence="3" type="ORF">DPX16_4865</name>
</gene>
<feature type="transmembrane region" description="Helical" evidence="1">
    <location>
        <begin position="2084"/>
        <end position="2106"/>
    </location>
</feature>
<dbReference type="FunFam" id="2.60.40.10:FF:002431">
    <property type="entry name" value="Si:ch211-222k6.3"/>
    <property type="match status" value="4"/>
</dbReference>
<keyword evidence="1" id="KW-1133">Transmembrane helix</keyword>
<feature type="domain" description="Ig-like" evidence="2">
    <location>
        <begin position="128"/>
        <end position="212"/>
    </location>
</feature>
<dbReference type="Pfam" id="PF07686">
    <property type="entry name" value="V-set"/>
    <property type="match status" value="4"/>
</dbReference>
<feature type="domain" description="Ig-like" evidence="2">
    <location>
        <begin position="904"/>
        <end position="988"/>
    </location>
</feature>
<protein>
    <submittedName>
        <fullName evidence="3">CD48 antigen</fullName>
    </submittedName>
</protein>
<keyword evidence="4" id="KW-1185">Reference proteome</keyword>
<dbReference type="PANTHER" id="PTHR21063:SF4">
    <property type="entry name" value="CD48 ANTIGEN-RELATED"/>
    <property type="match status" value="1"/>
</dbReference>
<dbReference type="PANTHER" id="PTHR21063">
    <property type="entry name" value="LFA-3"/>
    <property type="match status" value="1"/>
</dbReference>
<feature type="domain" description="Ig-like" evidence="2">
    <location>
        <begin position="1967"/>
        <end position="2060"/>
    </location>
</feature>
<dbReference type="PROSITE" id="PS50835">
    <property type="entry name" value="IG_LIKE"/>
    <property type="match status" value="6"/>
</dbReference>
<dbReference type="InterPro" id="IPR013783">
    <property type="entry name" value="Ig-like_fold"/>
</dbReference>
<dbReference type="CDD" id="cd00099">
    <property type="entry name" value="IgV"/>
    <property type="match status" value="1"/>
</dbReference>
<evidence type="ECO:0000313" key="4">
    <source>
        <dbReference type="Proteomes" id="UP000281406"/>
    </source>
</evidence>
<dbReference type="Proteomes" id="UP000281406">
    <property type="component" value="Unassembled WGS sequence"/>
</dbReference>
<keyword evidence="1" id="KW-0472">Membrane</keyword>
<feature type="transmembrane region" description="Helical" evidence="1">
    <location>
        <begin position="589"/>
        <end position="609"/>
    </location>
</feature>
<dbReference type="Gene3D" id="2.60.40.10">
    <property type="entry name" value="Immunoglobulins"/>
    <property type="match status" value="18"/>
</dbReference>
<dbReference type="InterPro" id="IPR003598">
    <property type="entry name" value="Ig_sub2"/>
</dbReference>
<feature type="transmembrane region" description="Helical" evidence="1">
    <location>
        <begin position="1337"/>
        <end position="1362"/>
    </location>
</feature>
<feature type="domain" description="Ig-like" evidence="2">
    <location>
        <begin position="497"/>
        <end position="572"/>
    </location>
</feature>
<dbReference type="InterPro" id="IPR003599">
    <property type="entry name" value="Ig_sub"/>
</dbReference>
<evidence type="ECO:0000259" key="2">
    <source>
        <dbReference type="PROSITE" id="PS50835"/>
    </source>
</evidence>
<evidence type="ECO:0000256" key="1">
    <source>
        <dbReference type="SAM" id="Phobius"/>
    </source>
</evidence>
<reference evidence="3 4" key="1">
    <citation type="submission" date="2018-10" db="EMBL/GenBank/DDBJ databases">
        <title>Genome assembly for a Yunnan-Guizhou Plateau 3E fish, Anabarilius grahami (Regan), and its evolutionary and genetic applications.</title>
        <authorList>
            <person name="Jiang W."/>
        </authorList>
    </citation>
    <scope>NUCLEOTIDE SEQUENCE [LARGE SCALE GENOMIC DNA]</scope>
    <source>
        <strain evidence="3">AG-KIZ</strain>
        <tissue evidence="3">Muscle</tissue>
    </source>
</reference>
<feature type="transmembrane region" description="Helical" evidence="1">
    <location>
        <begin position="1713"/>
        <end position="1733"/>
    </location>
</feature>
<dbReference type="EMBL" id="RJVU01040488">
    <property type="protein sequence ID" value="ROL46180.1"/>
    <property type="molecule type" value="Genomic_DNA"/>
</dbReference>
<dbReference type="InterPro" id="IPR036179">
    <property type="entry name" value="Ig-like_dom_sf"/>
</dbReference>
<dbReference type="SMART" id="SM00408">
    <property type="entry name" value="IGc2"/>
    <property type="match status" value="9"/>
</dbReference>
<dbReference type="SUPFAM" id="SSF48726">
    <property type="entry name" value="Immunoglobulin"/>
    <property type="match status" value="17"/>
</dbReference>
<dbReference type="OrthoDB" id="8886200at2759"/>
<keyword evidence="1" id="KW-0812">Transmembrane</keyword>
<feature type="domain" description="Ig-like" evidence="2">
    <location>
        <begin position="1613"/>
        <end position="1697"/>
    </location>
</feature>
<accession>A0A3N0YJV7</accession>